<dbReference type="GO" id="GO:0005524">
    <property type="term" value="F:ATP binding"/>
    <property type="evidence" value="ECO:0007669"/>
    <property type="project" value="UniProtKB-KW"/>
</dbReference>
<dbReference type="InterPro" id="IPR051701">
    <property type="entry name" value="Mito_OM_Translocase_MSP1"/>
</dbReference>
<keyword evidence="1" id="KW-0547">Nucleotide-binding</keyword>
<dbReference type="PANTHER" id="PTHR45644">
    <property type="entry name" value="AAA ATPASE, PUTATIVE (AFU_ORTHOLOGUE AFUA_2G12920)-RELATED-RELATED"/>
    <property type="match status" value="1"/>
</dbReference>
<feature type="region of interest" description="Disordered" evidence="3">
    <location>
        <begin position="521"/>
        <end position="548"/>
    </location>
</feature>
<reference evidence="5 6" key="1">
    <citation type="journal article" date="2018" name="Nat. Genet.">
        <title>Extensive intraspecific gene order and gene structural variations between Mo17 and other maize genomes.</title>
        <authorList>
            <person name="Sun S."/>
            <person name="Zhou Y."/>
            <person name="Chen J."/>
            <person name="Shi J."/>
            <person name="Zhao H."/>
            <person name="Zhao H."/>
            <person name="Song W."/>
            <person name="Zhang M."/>
            <person name="Cui Y."/>
            <person name="Dong X."/>
            <person name="Liu H."/>
            <person name="Ma X."/>
            <person name="Jiao Y."/>
            <person name="Wang B."/>
            <person name="Wei X."/>
            <person name="Stein J.C."/>
            <person name="Glaubitz J.C."/>
            <person name="Lu F."/>
            <person name="Yu G."/>
            <person name="Liang C."/>
            <person name="Fengler K."/>
            <person name="Li B."/>
            <person name="Rafalski A."/>
            <person name="Schnable P.S."/>
            <person name="Ware D.H."/>
            <person name="Buckler E.S."/>
            <person name="Lai J."/>
        </authorList>
    </citation>
    <scope>NUCLEOTIDE SEQUENCE [LARGE SCALE GENOMIC DNA]</scope>
    <source>
        <strain evidence="6">cv. Missouri 17</strain>
        <tissue evidence="5">Seedling</tissue>
    </source>
</reference>
<organism evidence="5">
    <name type="scientific">Zea mays</name>
    <name type="common">Maize</name>
    <dbReference type="NCBI Taxonomy" id="4577"/>
    <lineage>
        <taxon>Eukaryota</taxon>
        <taxon>Viridiplantae</taxon>
        <taxon>Streptophyta</taxon>
        <taxon>Embryophyta</taxon>
        <taxon>Tracheophyta</taxon>
        <taxon>Spermatophyta</taxon>
        <taxon>Magnoliopsida</taxon>
        <taxon>Liliopsida</taxon>
        <taxon>Poales</taxon>
        <taxon>Poaceae</taxon>
        <taxon>PACMAD clade</taxon>
        <taxon>Panicoideae</taxon>
        <taxon>Andropogonodae</taxon>
        <taxon>Andropogoneae</taxon>
        <taxon>Tripsacinae</taxon>
        <taxon>Zea</taxon>
    </lineage>
</organism>
<evidence type="ECO:0008006" key="7">
    <source>
        <dbReference type="Google" id="ProtNLM"/>
    </source>
</evidence>
<dbReference type="PANTHER" id="PTHR45644:SF30">
    <property type="entry name" value="OS07G0672500 PROTEIN"/>
    <property type="match status" value="1"/>
</dbReference>
<feature type="transmembrane region" description="Helical" evidence="4">
    <location>
        <begin position="347"/>
        <end position="368"/>
    </location>
</feature>
<dbReference type="AlphaFoldDB" id="A0A3L6FUJ2"/>
<evidence type="ECO:0000313" key="5">
    <source>
        <dbReference type="EMBL" id="PWZ38549.1"/>
    </source>
</evidence>
<name>A0A3L6FUJ2_MAIZE</name>
<evidence type="ECO:0000256" key="3">
    <source>
        <dbReference type="SAM" id="MobiDB-lite"/>
    </source>
</evidence>
<gene>
    <name evidence="5" type="ORF">Zm00014a_043129</name>
</gene>
<evidence type="ECO:0000256" key="2">
    <source>
        <dbReference type="ARBA" id="ARBA00022840"/>
    </source>
</evidence>
<keyword evidence="4" id="KW-1133">Transmembrane helix</keyword>
<dbReference type="ExpressionAtlas" id="A0A3L6FUJ2">
    <property type="expression patterns" value="baseline and differential"/>
</dbReference>
<comment type="caution">
    <text evidence="5">The sequence shown here is derived from an EMBL/GenBank/DDBJ whole genome shotgun (WGS) entry which is preliminary data.</text>
</comment>
<sequence>MVDTRRSSAAKRRGPSEDSSPSPPTTQADPTTAGLPVEPASPPPSSGSRSGKRAKVAVARAEDPGAPRGKAVDPAAVDVLDSSVANLQGVARPPAANVAASSAVSNSVGALGVFRLAAPTGCTFTVGSAYSAAFVVPGRRKRNQSVRAIPTGEGTLWKPRPAGGRAEAWGRLISQSSEYPSIPIYTTHFTIGNGGKCDLKLTETSPGPLICKLKHVKRGAALEIYMNKVVHVNGKALDKAAKVTLIGGDEVMFVSLGTHAYDDLKKAAISASDISESFDNFPYYLSENTKNVLLSSSYVNLCCKESTKWTKDISSLCKRVLLSGPPGSEIYQELLVKALTKSFGAKLLVIDYSLLSGVSILMFLWAAFKVKGIKTIQKRQDHLHNIDHCLLQAVLILLMVCSGDRVRYIGPIQSSGFMFEGQRAPDYGSQGEVRLTFAENGSSKVGVRFDKQIPGGIDLGGSCELDHGLFCSVDSLCLDGPGWEDRAKHSFDVVFEVMEFLFFSRTRRRTTHHYIKRKNRVQAGPKQTLQTDEATLRWPQTPMHKRIH</sequence>
<protein>
    <recommendedName>
        <fullName evidence="7">AAA-type ATPase family protein</fullName>
    </recommendedName>
</protein>
<keyword evidence="2" id="KW-0067">ATP-binding</keyword>
<dbReference type="Proteomes" id="UP000251960">
    <property type="component" value="Chromosome 2"/>
</dbReference>
<accession>A0A3L6FUK7</accession>
<keyword evidence="4" id="KW-0812">Transmembrane</keyword>
<evidence type="ECO:0000313" key="6">
    <source>
        <dbReference type="Proteomes" id="UP000251960"/>
    </source>
</evidence>
<feature type="region of interest" description="Disordered" evidence="3">
    <location>
        <begin position="1"/>
        <end position="73"/>
    </location>
</feature>
<evidence type="ECO:0000256" key="4">
    <source>
        <dbReference type="SAM" id="Phobius"/>
    </source>
</evidence>
<accession>A0A3L6FUJ2</accession>
<evidence type="ECO:0000256" key="1">
    <source>
        <dbReference type="ARBA" id="ARBA00022741"/>
    </source>
</evidence>
<dbReference type="EMBL" id="NCVQ01000003">
    <property type="protein sequence ID" value="PWZ38548.1"/>
    <property type="molecule type" value="Genomic_DNA"/>
</dbReference>
<dbReference type="EMBL" id="NCVQ01000003">
    <property type="protein sequence ID" value="PWZ38549.1"/>
    <property type="molecule type" value="Genomic_DNA"/>
</dbReference>
<keyword evidence="4" id="KW-0472">Membrane</keyword>
<proteinExistence type="predicted"/>